<protein>
    <submittedName>
        <fullName evidence="2">Uncharacterized protein</fullName>
    </submittedName>
</protein>
<reference evidence="2 3" key="1">
    <citation type="submission" date="2017-10" db="EMBL/GenBank/DDBJ databases">
        <title>The new phylogeny of genus Mycobacterium.</title>
        <authorList>
            <person name="Tortoli E."/>
            <person name="Trovato A."/>
            <person name="Cirillo D.M."/>
        </authorList>
    </citation>
    <scope>NUCLEOTIDE SEQUENCE [LARGE SCALE GENOMIC DNA]</scope>
    <source>
        <strain evidence="2 3">IP141170001</strain>
    </source>
</reference>
<feature type="transmembrane region" description="Helical" evidence="1">
    <location>
        <begin position="256"/>
        <end position="280"/>
    </location>
</feature>
<gene>
    <name evidence="2" type="ORF">CRI78_20565</name>
</gene>
<comment type="caution">
    <text evidence="2">The sequence shown here is derived from an EMBL/GenBank/DDBJ whole genome shotgun (WGS) entry which is preliminary data.</text>
</comment>
<sequence>MLHVYTWEAAATAWEEAKNRPARLRPGALPRPLRALAILSWVGAAVMLGFGFIPGLFTPEQHALYAGELVFDYSPIWPLLCGIALGSGVAAVGYLYTATGADAPRHHAIVAWCAGVGTPLIPILVLAIDRAWPALPAVAAWLAAAVLMFRCLHVRRRPIGAWPGIALAGLVAAPWLPAVYANIRLGLAVNAPAAQQDQHALLLLLLDDLGTQTYVPAIALAFVAAMATGGVAMAAHSRSAIAHTVSRHRTTWGFTALLCTLAVIVIVLETTGVGGIASGFQSGYWTPGGPGTWPHAMLVAAAIAYGTQRTFRSPVSPRGDVTTTLAVGISALSNQILIAVVVTANLVANAIMGPSATGIAPPPGLELVIMWVALLTLAPVAVRARWRDTVGRLVARVGLLFLVPVYVNVTLNQLGIEVPVSFWAKPSQVVICLTVIVCAATLFGLAGRPGPIPAELANRLVLIPLLIVVGTSWLPSVIAAPLTPVIAVTAALFALLWAMPSDSGDAHSGIVLTVSAQLLLVAATAAIVTVYPDISADDPTLALLLFAVPLSTLLCAQTRPG</sequence>
<keyword evidence="1" id="KW-0472">Membrane</keyword>
<organism evidence="2 3">
    <name type="scientific">Mycolicibacterium diernhoferi</name>
    <dbReference type="NCBI Taxonomy" id="1801"/>
    <lineage>
        <taxon>Bacteria</taxon>
        <taxon>Bacillati</taxon>
        <taxon>Actinomycetota</taxon>
        <taxon>Actinomycetes</taxon>
        <taxon>Mycobacteriales</taxon>
        <taxon>Mycobacteriaceae</taxon>
        <taxon>Mycolicibacterium</taxon>
    </lineage>
</organism>
<evidence type="ECO:0000313" key="3">
    <source>
        <dbReference type="Proteomes" id="UP000220340"/>
    </source>
</evidence>
<feature type="transmembrane region" description="Helical" evidence="1">
    <location>
        <begin position="393"/>
        <end position="416"/>
    </location>
</feature>
<feature type="transmembrane region" description="Helical" evidence="1">
    <location>
        <begin position="368"/>
        <end position="386"/>
    </location>
</feature>
<proteinExistence type="predicted"/>
<feature type="transmembrane region" description="Helical" evidence="1">
    <location>
        <begin position="428"/>
        <end position="447"/>
    </location>
</feature>
<dbReference type="AlphaFoldDB" id="A0A1Q4HI63"/>
<name>A0A1Q4HI63_9MYCO</name>
<feature type="transmembrane region" description="Helical" evidence="1">
    <location>
        <begin position="109"/>
        <end position="128"/>
    </location>
</feature>
<feature type="transmembrane region" description="Helical" evidence="1">
    <location>
        <begin position="134"/>
        <end position="152"/>
    </location>
</feature>
<keyword evidence="3" id="KW-1185">Reference proteome</keyword>
<evidence type="ECO:0000256" key="1">
    <source>
        <dbReference type="SAM" id="Phobius"/>
    </source>
</evidence>
<evidence type="ECO:0000313" key="2">
    <source>
        <dbReference type="EMBL" id="PEG52581.1"/>
    </source>
</evidence>
<accession>A0A1Q4HI63</accession>
<feature type="transmembrane region" description="Helical" evidence="1">
    <location>
        <begin position="323"/>
        <end position="348"/>
    </location>
</feature>
<feature type="transmembrane region" description="Helical" evidence="1">
    <location>
        <begin position="292"/>
        <end position="311"/>
    </location>
</feature>
<feature type="transmembrane region" description="Helical" evidence="1">
    <location>
        <begin position="76"/>
        <end position="97"/>
    </location>
</feature>
<feature type="transmembrane region" description="Helical" evidence="1">
    <location>
        <begin position="159"/>
        <end position="180"/>
    </location>
</feature>
<feature type="transmembrane region" description="Helical" evidence="1">
    <location>
        <begin position="456"/>
        <end position="474"/>
    </location>
</feature>
<dbReference type="EMBL" id="PDCR01000029">
    <property type="protein sequence ID" value="PEG52581.1"/>
    <property type="molecule type" value="Genomic_DNA"/>
</dbReference>
<dbReference type="Proteomes" id="UP000220340">
    <property type="component" value="Unassembled WGS sequence"/>
</dbReference>
<feature type="transmembrane region" description="Helical" evidence="1">
    <location>
        <begin position="214"/>
        <end position="235"/>
    </location>
</feature>
<keyword evidence="1" id="KW-0812">Transmembrane</keyword>
<keyword evidence="1" id="KW-1133">Transmembrane helix</keyword>
<feature type="transmembrane region" description="Helical" evidence="1">
    <location>
        <begin position="33"/>
        <end position="56"/>
    </location>
</feature>
<feature type="transmembrane region" description="Helical" evidence="1">
    <location>
        <begin position="510"/>
        <end position="534"/>
    </location>
</feature>